<dbReference type="Proteomes" id="UP001159405">
    <property type="component" value="Unassembled WGS sequence"/>
</dbReference>
<dbReference type="Gene3D" id="2.60.40.10">
    <property type="entry name" value="Immunoglobulins"/>
    <property type="match status" value="1"/>
</dbReference>
<dbReference type="InterPro" id="IPR014756">
    <property type="entry name" value="Ig_E-set"/>
</dbReference>
<keyword evidence="2" id="KW-0812">Transmembrane</keyword>
<feature type="compositionally biased region" description="Basic and acidic residues" evidence="1">
    <location>
        <begin position="114"/>
        <end position="128"/>
    </location>
</feature>
<evidence type="ECO:0000256" key="1">
    <source>
        <dbReference type="SAM" id="MobiDB-lite"/>
    </source>
</evidence>
<proteinExistence type="predicted"/>
<keyword evidence="2" id="KW-0472">Membrane</keyword>
<evidence type="ECO:0000313" key="4">
    <source>
        <dbReference type="Proteomes" id="UP001159405"/>
    </source>
</evidence>
<reference evidence="3 4" key="1">
    <citation type="submission" date="2022-05" db="EMBL/GenBank/DDBJ databases">
        <authorList>
            <consortium name="Genoscope - CEA"/>
            <person name="William W."/>
        </authorList>
    </citation>
    <scope>NUCLEOTIDE SEQUENCE [LARGE SCALE GENOMIC DNA]</scope>
</reference>
<dbReference type="EMBL" id="CALNXK010000065">
    <property type="protein sequence ID" value="CAH3140809.1"/>
    <property type="molecule type" value="Genomic_DNA"/>
</dbReference>
<organism evidence="3 4">
    <name type="scientific">Porites lobata</name>
    <dbReference type="NCBI Taxonomy" id="104759"/>
    <lineage>
        <taxon>Eukaryota</taxon>
        <taxon>Metazoa</taxon>
        <taxon>Cnidaria</taxon>
        <taxon>Anthozoa</taxon>
        <taxon>Hexacorallia</taxon>
        <taxon>Scleractinia</taxon>
        <taxon>Fungiina</taxon>
        <taxon>Poritidae</taxon>
        <taxon>Porites</taxon>
    </lineage>
</organism>
<accession>A0ABN8PC12</accession>
<feature type="region of interest" description="Disordered" evidence="1">
    <location>
        <begin position="114"/>
        <end position="142"/>
    </location>
</feature>
<name>A0ABN8PC12_9CNID</name>
<dbReference type="PANTHER" id="PTHR16165">
    <property type="entry name" value="NXPE FAMILY MEMBER"/>
    <property type="match status" value="1"/>
</dbReference>
<evidence type="ECO:0000256" key="2">
    <source>
        <dbReference type="SAM" id="Phobius"/>
    </source>
</evidence>
<gene>
    <name evidence="3" type="ORF">PLOB_00041393</name>
</gene>
<evidence type="ECO:0000313" key="3">
    <source>
        <dbReference type="EMBL" id="CAH3140809.1"/>
    </source>
</evidence>
<dbReference type="InterPro" id="IPR013783">
    <property type="entry name" value="Ig-like_fold"/>
</dbReference>
<feature type="transmembrane region" description="Helical" evidence="2">
    <location>
        <begin position="27"/>
        <end position="49"/>
    </location>
</feature>
<dbReference type="SUPFAM" id="SSF81296">
    <property type="entry name" value="E set domains"/>
    <property type="match status" value="1"/>
</dbReference>
<protein>
    <submittedName>
        <fullName evidence="3">Uncharacterized protein</fullName>
    </submittedName>
</protein>
<keyword evidence="2" id="KW-1133">Transmembrane helix</keyword>
<dbReference type="PANTHER" id="PTHR16165:SF5">
    <property type="entry name" value="NXPE FAMILY MEMBER 3"/>
    <property type="match status" value="1"/>
</dbReference>
<sequence>MGTFSVRNLRADTQNVAMRNKRTFPRLMRFLLFYLATCVAVYLFFRYYLTNDHDYGTPMPAAFIHENVLRPLKSFPSVKLTVSPNELFEKLYYHKIRTRPGTFHEPSWHKTKNDFVTKPGDSSEKGDEFIPDSLGLQEKGDNNSSLSSLVINVSSTSNSSIHQNDNFDGSQDDILVEETSTKGKTYSSLIAPNQENNRMKLSLLHNISSLQRTSNSSSTIWHRYQDFRSEWFRQRRARVDWRSMIQPCIDNLAWGLVKNQWGKTNRSSAAASEIVYQEIKAAGEFSKIFIQSKTVNNQTKLIGGDTWRVYLRGPSSVAATVFDHQNGTYEALFLLTEPGIYQVLIFLDYSLCDGFKDPPPDWFIQGNAQGKYQRDGLLGTLDDYLNEPFRNGNPLTITIPKAHLNTTFIESLHGDLGSCSSTCNHLWDGFGQWKNNQWKPYLQEAYDWALPPRYKQNGTFWVYGDSLALRLVSSVRTRMLCTKLYTGCISSYNWIYPIVNEAVDKELDDDLDFNPERVIETILAVLRHPLMQQRESSVLLLNLGIHYPIGVNFTTYQKLISDLINKLKETRVDSQGNIVPKYKAKIIWKTSSAVHKEKAQELNKTHWRFFTTQRVAMFSSYAMSAMCEAGFDVIDIYPMTESYPGGTLDVVHYPNHVFSSMVTMLEKYKVNNYRQLSGNETLNRIKRCIG</sequence>
<keyword evidence="4" id="KW-1185">Reference proteome</keyword>
<comment type="caution">
    <text evidence="3">The sequence shown here is derived from an EMBL/GenBank/DDBJ whole genome shotgun (WGS) entry which is preliminary data.</text>
</comment>